<feature type="non-terminal residue" evidence="1">
    <location>
        <position position="1"/>
    </location>
</feature>
<evidence type="ECO:0000313" key="2">
    <source>
        <dbReference type="Proteomes" id="UP001054857"/>
    </source>
</evidence>
<name>A0AAD3HMQ5_9CHLO</name>
<reference evidence="1 2" key="1">
    <citation type="journal article" date="2021" name="Sci. Rep.">
        <title>Genome sequencing of the multicellular alga Astrephomene provides insights into convergent evolution of germ-soma differentiation.</title>
        <authorList>
            <person name="Yamashita S."/>
            <person name="Yamamoto K."/>
            <person name="Matsuzaki R."/>
            <person name="Suzuki S."/>
            <person name="Yamaguchi H."/>
            <person name="Hirooka S."/>
            <person name="Minakuchi Y."/>
            <person name="Miyagishima S."/>
            <person name="Kawachi M."/>
            <person name="Toyoda A."/>
            <person name="Nozaki H."/>
        </authorList>
    </citation>
    <scope>NUCLEOTIDE SEQUENCE [LARGE SCALE GENOMIC DNA]</scope>
    <source>
        <strain evidence="1 2">NIES-4017</strain>
    </source>
</reference>
<dbReference type="Proteomes" id="UP001054857">
    <property type="component" value="Unassembled WGS sequence"/>
</dbReference>
<evidence type="ECO:0000313" key="1">
    <source>
        <dbReference type="EMBL" id="GFR45995.1"/>
    </source>
</evidence>
<dbReference type="EMBL" id="BMAR01000011">
    <property type="protein sequence ID" value="GFR45995.1"/>
    <property type="molecule type" value="Genomic_DNA"/>
</dbReference>
<protein>
    <submittedName>
        <fullName evidence="1">Uncharacterized protein</fullName>
    </submittedName>
</protein>
<dbReference type="AlphaFoldDB" id="A0AAD3HMQ5"/>
<keyword evidence="2" id="KW-1185">Reference proteome</keyword>
<gene>
    <name evidence="1" type="ORF">Agub_g7472</name>
</gene>
<feature type="non-terminal residue" evidence="1">
    <location>
        <position position="125"/>
    </location>
</feature>
<organism evidence="1 2">
    <name type="scientific">Astrephomene gubernaculifera</name>
    <dbReference type="NCBI Taxonomy" id="47775"/>
    <lineage>
        <taxon>Eukaryota</taxon>
        <taxon>Viridiplantae</taxon>
        <taxon>Chlorophyta</taxon>
        <taxon>core chlorophytes</taxon>
        <taxon>Chlorophyceae</taxon>
        <taxon>CS clade</taxon>
        <taxon>Chlamydomonadales</taxon>
        <taxon>Astrephomenaceae</taxon>
        <taxon>Astrephomene</taxon>
    </lineage>
</organism>
<proteinExistence type="predicted"/>
<comment type="caution">
    <text evidence="1">The sequence shown here is derived from an EMBL/GenBank/DDBJ whole genome shotgun (WGS) entry which is preliminary data.</text>
</comment>
<sequence length="125" mass="12762">LLVIGSYKFLLLNVIRKGALGARTIMAPTTSTAADSDIRDTLQAALDMFKTPCTSESPLVNRQQLRDLAEKQKQAAAKAALLASSSPSPAPAELAAVRASLVQAAAALLGGCWRGSGGAGPSLGD</sequence>
<accession>A0AAD3HMQ5</accession>